<dbReference type="STRING" id="1293054.HSACCH_01472"/>
<evidence type="ECO:0000313" key="3">
    <source>
        <dbReference type="Proteomes" id="UP000012063"/>
    </source>
</evidence>
<dbReference type="EMBL" id="CAUI01000018">
    <property type="protein sequence ID" value="CCU79635.1"/>
    <property type="molecule type" value="Genomic_DNA"/>
</dbReference>
<organism evidence="2 3">
    <name type="scientific">Halanaerobium saccharolyticum subsp. saccharolyticum DSM 6643</name>
    <dbReference type="NCBI Taxonomy" id="1293054"/>
    <lineage>
        <taxon>Bacteria</taxon>
        <taxon>Bacillati</taxon>
        <taxon>Bacillota</taxon>
        <taxon>Clostridia</taxon>
        <taxon>Halanaerobiales</taxon>
        <taxon>Halanaerobiaceae</taxon>
        <taxon>Halanaerobium</taxon>
    </lineage>
</organism>
<dbReference type="InterPro" id="IPR032557">
    <property type="entry name" value="DUF4935"/>
</dbReference>
<dbReference type="Proteomes" id="UP000012063">
    <property type="component" value="Unassembled WGS sequence"/>
</dbReference>
<proteinExistence type="predicted"/>
<dbReference type="InParanoid" id="M5E245"/>
<sequence length="375" mass="44937">MTYLKNNKEVDFTNYNKIYIYLDTNFFIANKFNLDNPVTKSIKKINKHIDVSILIPDVILQEILQKYKKKKNFFINNVKRNRRYYRSCDNDLVNKFLENIRSSNIEKSIFNLEFIEKRKNTEDEFRTGVYNTIYESPPSSENNDQTVDSIFVITVLNDYENSKENELYIFHSEDKAFFKGNSTIFKKEISDELEDSNGDLITIRNRKSLRKLISKNEEYIIELNKELIKEYKKYFKSKLKIKDTYFDINDSKIINEISDYLWDYIINNLGYEYEGEFELISNEQIYFNRYPYEEYEDALLEKIVEEQYLEVIVYCKNIITSSNSETVKVTLPKEIKLSLIFNIDIDILVSKEFSDIQDETYFVDIDKIIDDRIND</sequence>
<dbReference type="RefSeq" id="WP_005488944.1">
    <property type="nucleotide sequence ID" value="NZ_CAUI01000018.1"/>
</dbReference>
<comment type="caution">
    <text evidence="2">The sequence shown here is derived from an EMBL/GenBank/DDBJ whole genome shotgun (WGS) entry which is preliminary data.</text>
</comment>
<accession>M5E245</accession>
<evidence type="ECO:0000313" key="2">
    <source>
        <dbReference type="EMBL" id="CCU79635.1"/>
    </source>
</evidence>
<dbReference type="AlphaFoldDB" id="M5E245"/>
<keyword evidence="3" id="KW-1185">Reference proteome</keyword>
<protein>
    <recommendedName>
        <fullName evidence="1">DUF4935 domain-containing protein</fullName>
    </recommendedName>
</protein>
<evidence type="ECO:0000259" key="1">
    <source>
        <dbReference type="Pfam" id="PF16289"/>
    </source>
</evidence>
<gene>
    <name evidence="2" type="ORF">HSACCH_01472</name>
</gene>
<feature type="domain" description="DUF4935" evidence="1">
    <location>
        <begin position="20"/>
        <end position="177"/>
    </location>
</feature>
<dbReference type="Pfam" id="PF16289">
    <property type="entry name" value="PIN_12"/>
    <property type="match status" value="1"/>
</dbReference>
<reference evidence="3" key="1">
    <citation type="journal article" date="2013" name="Genome Announc.">
        <title>Genome Sequence of Halanaerobium saccharolyticum subsp. saccharolyticum Strain DSM 6643T, a Halophilic Hydrogen-Producing Bacterium.</title>
        <authorList>
            <person name="Kivisto A."/>
            <person name="Larjo A."/>
            <person name="Ciranna A."/>
            <person name="Santala V."/>
            <person name="Roos C."/>
            <person name="Karp M."/>
        </authorList>
    </citation>
    <scope>NUCLEOTIDE SEQUENCE [LARGE SCALE GENOMIC DNA]</scope>
    <source>
        <strain evidence="3">DSM 6643</strain>
    </source>
</reference>
<name>M5E245_9FIRM</name>